<dbReference type="EMBL" id="JAPMOS010000009">
    <property type="protein sequence ID" value="KAJ4461141.1"/>
    <property type="molecule type" value="Genomic_DNA"/>
</dbReference>
<dbReference type="Pfam" id="PF00957">
    <property type="entry name" value="Synaptobrevin"/>
    <property type="match status" value="1"/>
</dbReference>
<dbReference type="PRINTS" id="PR00219">
    <property type="entry name" value="SYNAPTOBREVN"/>
</dbReference>
<comment type="caution">
    <text evidence="3">The sequence shown here is derived from an EMBL/GenBank/DDBJ whole genome shotgun (WGS) entry which is preliminary data.</text>
</comment>
<protein>
    <submittedName>
        <fullName evidence="3">Synaptobrevin YKT6</fullName>
    </submittedName>
</protein>
<accession>A0ABQ8UPQ5</accession>
<evidence type="ECO:0000256" key="1">
    <source>
        <dbReference type="PROSITE-ProRule" id="PRU00290"/>
    </source>
</evidence>
<reference evidence="3" key="1">
    <citation type="journal article" date="2022" name="bioRxiv">
        <title>Genomics of Preaxostyla Flagellates Illuminates Evolutionary Transitions and the Path Towards Mitochondrial Loss.</title>
        <authorList>
            <person name="Novak L.V.F."/>
            <person name="Treitli S.C."/>
            <person name="Pyrih J."/>
            <person name="Halakuc P."/>
            <person name="Pipaliya S.V."/>
            <person name="Vacek V."/>
            <person name="Brzon O."/>
            <person name="Soukal P."/>
            <person name="Eme L."/>
            <person name="Dacks J.B."/>
            <person name="Karnkowska A."/>
            <person name="Elias M."/>
            <person name="Hampl V."/>
        </authorList>
    </citation>
    <scope>NUCLEOTIDE SEQUENCE</scope>
    <source>
        <strain evidence="3">RCP-MX</strain>
    </source>
</reference>
<dbReference type="SUPFAM" id="SSF58038">
    <property type="entry name" value="SNARE fusion complex"/>
    <property type="match status" value="1"/>
</dbReference>
<keyword evidence="4" id="KW-1185">Reference proteome</keyword>
<dbReference type="Gene3D" id="3.30.450.50">
    <property type="entry name" value="Longin domain"/>
    <property type="match status" value="1"/>
</dbReference>
<dbReference type="PANTHER" id="PTHR45806:SF1">
    <property type="entry name" value="SYNAPTOBREVIN HOMOLOG YKT6"/>
    <property type="match status" value="1"/>
</dbReference>
<dbReference type="InterPro" id="IPR001388">
    <property type="entry name" value="Synaptobrevin-like"/>
</dbReference>
<dbReference type="InterPro" id="IPR011012">
    <property type="entry name" value="Longin-like_dom_sf"/>
</dbReference>
<proteinExistence type="predicted"/>
<dbReference type="SUPFAM" id="SSF64356">
    <property type="entry name" value="SNARE-like"/>
    <property type="match status" value="1"/>
</dbReference>
<dbReference type="PANTHER" id="PTHR45806">
    <property type="entry name" value="SYNAPTOBREVIN HOMOLOG YKT6"/>
    <property type="match status" value="1"/>
</dbReference>
<feature type="domain" description="V-SNARE coiled-coil homology" evidence="2">
    <location>
        <begin position="142"/>
        <end position="202"/>
    </location>
</feature>
<sequence>MRLSAIAIFHRAPTETVEPDSVQIMESAFNLAAVPFWDKKKVEELILQGFRICGARIPPGTIHSVRYPEAQHTFHIVLQASGKGCVVATDAEYPSRSAVSIAYKFLNRVPGQPVSAATATTPAVQNLHDAITVYQDPVQADKISLLQRELEEVHRVMEENIERVLRRGEQIDDLIARSNKLSDASKAFYQRTKKMNSCCTLL</sequence>
<dbReference type="Gene3D" id="1.20.5.110">
    <property type="match status" value="1"/>
</dbReference>
<gene>
    <name evidence="3" type="ORF">PAPYR_2603</name>
</gene>
<organism evidence="3 4">
    <name type="scientific">Paratrimastix pyriformis</name>
    <dbReference type="NCBI Taxonomy" id="342808"/>
    <lineage>
        <taxon>Eukaryota</taxon>
        <taxon>Metamonada</taxon>
        <taxon>Preaxostyla</taxon>
        <taxon>Paratrimastigidae</taxon>
        <taxon>Paratrimastix</taxon>
    </lineage>
</organism>
<evidence type="ECO:0000259" key="2">
    <source>
        <dbReference type="PROSITE" id="PS50892"/>
    </source>
</evidence>
<evidence type="ECO:0000313" key="4">
    <source>
        <dbReference type="Proteomes" id="UP001141327"/>
    </source>
</evidence>
<keyword evidence="1" id="KW-0175">Coiled coil</keyword>
<name>A0ABQ8UPQ5_9EUKA</name>
<dbReference type="PROSITE" id="PS50892">
    <property type="entry name" value="V_SNARE"/>
    <property type="match status" value="1"/>
</dbReference>
<evidence type="ECO:0000313" key="3">
    <source>
        <dbReference type="EMBL" id="KAJ4461141.1"/>
    </source>
</evidence>
<dbReference type="InterPro" id="IPR042855">
    <property type="entry name" value="V_SNARE_CC"/>
</dbReference>
<dbReference type="Proteomes" id="UP001141327">
    <property type="component" value="Unassembled WGS sequence"/>
</dbReference>